<feature type="transmembrane region" description="Helical" evidence="8">
    <location>
        <begin position="365"/>
        <end position="384"/>
    </location>
</feature>
<dbReference type="InterPro" id="IPR057433">
    <property type="entry name" value="LMF1/2_C"/>
</dbReference>
<feature type="transmembrane region" description="Helical" evidence="8">
    <location>
        <begin position="104"/>
        <end position="124"/>
    </location>
</feature>
<dbReference type="InterPro" id="IPR057434">
    <property type="entry name" value="LMF1/2_N"/>
</dbReference>
<comment type="similarity">
    <text evidence="2 8">Belongs to the lipase maturation factor family.</text>
</comment>
<keyword evidence="6 8" id="KW-0472">Membrane</keyword>
<feature type="transmembrane region" description="Helical" evidence="8">
    <location>
        <begin position="261"/>
        <end position="288"/>
    </location>
</feature>
<evidence type="ECO:0000259" key="9">
    <source>
        <dbReference type="Pfam" id="PF06762"/>
    </source>
</evidence>
<dbReference type="Pfam" id="PF25179">
    <property type="entry name" value="LMF1_C"/>
    <property type="match status" value="1"/>
</dbReference>
<evidence type="ECO:0000256" key="5">
    <source>
        <dbReference type="ARBA" id="ARBA00022989"/>
    </source>
</evidence>
<feature type="transmembrane region" description="Helical" evidence="8">
    <location>
        <begin position="130"/>
        <end position="148"/>
    </location>
</feature>
<dbReference type="EMBL" id="GGLE01006276">
    <property type="protein sequence ID" value="MBY10402.1"/>
    <property type="molecule type" value="Transcribed_RNA"/>
</dbReference>
<dbReference type="GO" id="GO:0051604">
    <property type="term" value="P:protein maturation"/>
    <property type="evidence" value="ECO:0007669"/>
    <property type="project" value="InterPro"/>
</dbReference>
<evidence type="ECO:0000256" key="6">
    <source>
        <dbReference type="ARBA" id="ARBA00023136"/>
    </source>
</evidence>
<feature type="transmembrane region" description="Helical" evidence="8">
    <location>
        <begin position="225"/>
        <end position="249"/>
    </location>
</feature>
<feature type="domain" description="Lipase maturation factor 1/2 N-terminal" evidence="9">
    <location>
        <begin position="124"/>
        <end position="294"/>
    </location>
</feature>
<dbReference type="PANTHER" id="PTHR14463:SF5">
    <property type="entry name" value="LIPASE MATURATION FACTOR 2"/>
    <property type="match status" value="1"/>
</dbReference>
<comment type="subcellular location">
    <subcellularLocation>
        <location evidence="1 8">Endoplasmic reticulum membrane</location>
        <topology evidence="1 8">Multi-pass membrane protein</topology>
    </subcellularLocation>
</comment>
<reference evidence="11" key="1">
    <citation type="submission" date="2018-03" db="EMBL/GenBank/DDBJ databases">
        <title>The relapsing fever spirochete Borrelia turicatae persists in the highly oxidative environment of its soft-bodied tick vector.</title>
        <authorList>
            <person name="Bourret T.J."/>
            <person name="Boyle W.K."/>
            <person name="Valenzuela J.G."/>
            <person name="Oliveira F."/>
            <person name="Lopez J.E."/>
        </authorList>
    </citation>
    <scope>NUCLEOTIDE SEQUENCE</scope>
    <source>
        <strain evidence="11">Kansas strain/isolate</strain>
        <tissue evidence="11">Salivary glands</tissue>
    </source>
</reference>
<evidence type="ECO:0000256" key="7">
    <source>
        <dbReference type="ARBA" id="ARBA00023180"/>
    </source>
</evidence>
<evidence type="ECO:0000259" key="10">
    <source>
        <dbReference type="Pfam" id="PF25179"/>
    </source>
</evidence>
<keyword evidence="4 8" id="KW-0256">Endoplasmic reticulum</keyword>
<evidence type="ECO:0000256" key="4">
    <source>
        <dbReference type="ARBA" id="ARBA00022824"/>
    </source>
</evidence>
<feature type="transmembrane region" description="Helical" evidence="8">
    <location>
        <begin position="12"/>
        <end position="30"/>
    </location>
</feature>
<name>A0A2R5LLL9_9ACAR</name>
<feature type="transmembrane region" description="Helical" evidence="8">
    <location>
        <begin position="396"/>
        <end position="420"/>
    </location>
</feature>
<organism evidence="11">
    <name type="scientific">Ornithodoros turicata</name>
    <dbReference type="NCBI Taxonomy" id="34597"/>
    <lineage>
        <taxon>Eukaryota</taxon>
        <taxon>Metazoa</taxon>
        <taxon>Ecdysozoa</taxon>
        <taxon>Arthropoda</taxon>
        <taxon>Chelicerata</taxon>
        <taxon>Arachnida</taxon>
        <taxon>Acari</taxon>
        <taxon>Parasitiformes</taxon>
        <taxon>Ixodida</taxon>
        <taxon>Ixodoidea</taxon>
        <taxon>Argasidae</taxon>
        <taxon>Ornithodorinae</taxon>
        <taxon>Ornithodoros</taxon>
    </lineage>
</organism>
<sequence>MGEIRLTRDLFLWAMSIIYLSAFASLYHQIPGLYGDRGILPIRAILPVDTSKGASHQQITKLPTLLWLAPNFGLKVSTMMEFIALLGTVLSFVASVWSRFRDCFSFLLLWVLYFSLYQVGQTFMWFQWDILLLEAGFLCVLVAPVGILHRTLGLSSQWSLPHHPHDRVTVWLVRWLLFRLMFASGVVKLTSKCPTWWGLTALDIHFESECIPTPAAWFFHHLPSWLLRLGVVLTYVVEIFVPFLFFVPLRSVKNLSFYSQVIFQALILLTGNYNFFNLLTIVLCLSLIDDDFFTNGFRRNLGHKSFLQTTGSIMGSTASLVIFFGLFQLSVKLFNVRLLSDWSISTRIAFTPAQFQRYLSETMPFTIWIGIASLGVNILVSLYRSLFFERGIFRRLVCTVGTLLCGAVAIWMFCVSLVPFSNLDHSMQGRLWPVIRQWHSKVEPFSITSSYGLFRRMTGIDGRPEVILEGSESSTGPWKEYHFLYKPGNVSCAPPINIPHQPRLDWQLWFAALGRLEHNPWFVGLVHRLLTNQDEVLNLIDRERSPFPQSPPKYMRAQLYTYHYTPYDPKRRMPNVGDWWTRSNPTEYMPPLQKDHPSLTQFLQQASIPTDSPGFKSTNPYLKPVLAKAREVAKSMAPTTFVWSWLATAISIKYIARMLRI</sequence>
<evidence type="ECO:0000256" key="8">
    <source>
        <dbReference type="RuleBase" id="RU361229"/>
    </source>
</evidence>
<keyword evidence="5 8" id="KW-1133">Transmembrane helix</keyword>
<evidence type="ECO:0000313" key="11">
    <source>
        <dbReference type="EMBL" id="MBY10402.1"/>
    </source>
</evidence>
<dbReference type="PANTHER" id="PTHR14463">
    <property type="entry name" value="LIPASE MATURATION FACTOR"/>
    <property type="match status" value="1"/>
</dbReference>
<protein>
    <recommendedName>
        <fullName evidence="8">Lipase maturation factor</fullName>
    </recommendedName>
</protein>
<dbReference type="InterPro" id="IPR009613">
    <property type="entry name" value="LMF"/>
</dbReference>
<keyword evidence="7" id="KW-0325">Glycoprotein</keyword>
<evidence type="ECO:0000256" key="1">
    <source>
        <dbReference type="ARBA" id="ARBA00004477"/>
    </source>
</evidence>
<feature type="domain" description="Lipase maturation factor 1/2 C-terminal" evidence="10">
    <location>
        <begin position="447"/>
        <end position="590"/>
    </location>
</feature>
<dbReference type="Pfam" id="PF06762">
    <property type="entry name" value="LMF1"/>
    <property type="match status" value="1"/>
</dbReference>
<proteinExistence type="inferred from homology"/>
<dbReference type="GO" id="GO:0005789">
    <property type="term" value="C:endoplasmic reticulum membrane"/>
    <property type="evidence" value="ECO:0007669"/>
    <property type="project" value="UniProtKB-SubCell"/>
</dbReference>
<accession>A0A2R5LLL9</accession>
<evidence type="ECO:0000256" key="2">
    <source>
        <dbReference type="ARBA" id="ARBA00005512"/>
    </source>
</evidence>
<dbReference type="AlphaFoldDB" id="A0A2R5LLL9"/>
<feature type="transmembrane region" description="Helical" evidence="8">
    <location>
        <begin position="308"/>
        <end position="327"/>
    </location>
</feature>
<evidence type="ECO:0000256" key="3">
    <source>
        <dbReference type="ARBA" id="ARBA00022692"/>
    </source>
</evidence>
<comment type="function">
    <text evidence="8">Involved in the maturation of specific proteins in the endoplasmic reticulum.</text>
</comment>
<keyword evidence="3 8" id="KW-0812">Transmembrane</keyword>
<feature type="transmembrane region" description="Helical" evidence="8">
    <location>
        <begin position="76"/>
        <end position="97"/>
    </location>
</feature>